<evidence type="ECO:0000313" key="2">
    <source>
        <dbReference type="Proteomes" id="UP000248423"/>
    </source>
</evidence>
<keyword evidence="2" id="KW-1185">Reference proteome</keyword>
<evidence type="ECO:0000313" key="1">
    <source>
        <dbReference type="EMBL" id="PYI01623.1"/>
    </source>
</evidence>
<gene>
    <name evidence="1" type="ORF">BO78DRAFT_273661</name>
</gene>
<sequence>PSSELALVQEYPPIPFSNLRSLKRTIEAKLHSIEEGDENVHISVNNVTAADLDSIEKYRDRNRPSLRLTFFDDISTLIIKCPSKMHDKACGNLGSAIFVKLTGMGVSDYNEFYSLLSGRHETPSWRKEGDGAWKNLDLRPSDDAWPHLVIEAGLAESLPRLRVDAKWWIENSKGEVQIVLIIQIKKQARRVLIEKYIPTKPSSGPMTRSRTAGRRIITQRVSEISIDHSTNPPVVQGAPLVLEFQRVIGRAPQPPERDIVV</sequence>
<proteinExistence type="predicted"/>
<accession>A0A319F7V3</accession>
<feature type="non-terminal residue" evidence="1">
    <location>
        <position position="261"/>
    </location>
</feature>
<dbReference type="OrthoDB" id="76567at2759"/>
<protein>
    <submittedName>
        <fullName evidence="1">Uncharacterized protein</fullName>
    </submittedName>
</protein>
<dbReference type="VEuPathDB" id="FungiDB:BO78DRAFT_273661"/>
<organism evidence="1 2">
    <name type="scientific">Aspergillus sclerotiicarbonarius (strain CBS 121057 / IBT 28362)</name>
    <dbReference type="NCBI Taxonomy" id="1448318"/>
    <lineage>
        <taxon>Eukaryota</taxon>
        <taxon>Fungi</taxon>
        <taxon>Dikarya</taxon>
        <taxon>Ascomycota</taxon>
        <taxon>Pezizomycotina</taxon>
        <taxon>Eurotiomycetes</taxon>
        <taxon>Eurotiomycetidae</taxon>
        <taxon>Eurotiales</taxon>
        <taxon>Aspergillaceae</taxon>
        <taxon>Aspergillus</taxon>
        <taxon>Aspergillus subgen. Circumdati</taxon>
    </lineage>
</organism>
<dbReference type="Proteomes" id="UP000248423">
    <property type="component" value="Unassembled WGS sequence"/>
</dbReference>
<reference evidence="1 2" key="1">
    <citation type="submission" date="2018-02" db="EMBL/GenBank/DDBJ databases">
        <title>The genomes of Aspergillus section Nigri reveals drivers in fungal speciation.</title>
        <authorList>
            <consortium name="DOE Joint Genome Institute"/>
            <person name="Vesth T.C."/>
            <person name="Nybo J."/>
            <person name="Theobald S."/>
            <person name="Brandl J."/>
            <person name="Frisvad J.C."/>
            <person name="Nielsen K.F."/>
            <person name="Lyhne E.K."/>
            <person name="Kogle M.E."/>
            <person name="Kuo A."/>
            <person name="Riley R."/>
            <person name="Clum A."/>
            <person name="Nolan M."/>
            <person name="Lipzen A."/>
            <person name="Salamov A."/>
            <person name="Henrissat B."/>
            <person name="Wiebenga A."/>
            <person name="De vries R.P."/>
            <person name="Grigoriev I.V."/>
            <person name="Mortensen U.H."/>
            <person name="Andersen M.R."/>
            <person name="Baker S.E."/>
        </authorList>
    </citation>
    <scope>NUCLEOTIDE SEQUENCE [LARGE SCALE GENOMIC DNA]</scope>
    <source>
        <strain evidence="1 2">CBS 121057</strain>
    </source>
</reference>
<dbReference type="EMBL" id="KZ826410">
    <property type="protein sequence ID" value="PYI01623.1"/>
    <property type="molecule type" value="Genomic_DNA"/>
</dbReference>
<dbReference type="AlphaFoldDB" id="A0A319F7V3"/>
<name>A0A319F7V3_ASPSB</name>
<feature type="non-terminal residue" evidence="1">
    <location>
        <position position="1"/>
    </location>
</feature>